<dbReference type="PROSITE" id="PS00318">
    <property type="entry name" value="HMG_COA_REDUCTASE_2"/>
    <property type="match status" value="1"/>
</dbReference>
<organism evidence="6 7">
    <name type="scientific">Lecanosticta acicola</name>
    <dbReference type="NCBI Taxonomy" id="111012"/>
    <lineage>
        <taxon>Eukaryota</taxon>
        <taxon>Fungi</taxon>
        <taxon>Dikarya</taxon>
        <taxon>Ascomycota</taxon>
        <taxon>Pezizomycotina</taxon>
        <taxon>Dothideomycetes</taxon>
        <taxon>Dothideomycetidae</taxon>
        <taxon>Mycosphaerellales</taxon>
        <taxon>Mycosphaerellaceae</taxon>
        <taxon>Lecanosticta</taxon>
    </lineage>
</organism>
<evidence type="ECO:0000256" key="3">
    <source>
        <dbReference type="ARBA" id="ARBA00022857"/>
    </source>
</evidence>
<dbReference type="GO" id="GO:0004420">
    <property type="term" value="F:hydroxymethylglutaryl-CoA reductase (NADPH) activity"/>
    <property type="evidence" value="ECO:0007669"/>
    <property type="project" value="UniProtKB-EC"/>
</dbReference>
<dbReference type="InterPro" id="IPR009029">
    <property type="entry name" value="HMG_CoA_Rdtase_sub-bd_dom_sf"/>
</dbReference>
<proteinExistence type="inferred from homology"/>
<keyword evidence="7" id="KW-1185">Reference proteome</keyword>
<feature type="region of interest" description="Disordered" evidence="5">
    <location>
        <begin position="1"/>
        <end position="23"/>
    </location>
</feature>
<comment type="similarity">
    <text evidence="1">Belongs to the HMG-CoA reductase family.</text>
</comment>
<protein>
    <recommendedName>
        <fullName evidence="2">hydroxymethylglutaryl-CoA reductase (NADPH)</fullName>
        <ecNumber evidence="2">1.1.1.34</ecNumber>
    </recommendedName>
</protein>
<evidence type="ECO:0000313" key="6">
    <source>
        <dbReference type="EMBL" id="CAK4034373.1"/>
    </source>
</evidence>
<evidence type="ECO:0000256" key="4">
    <source>
        <dbReference type="ARBA" id="ARBA00023002"/>
    </source>
</evidence>
<evidence type="ECO:0000256" key="5">
    <source>
        <dbReference type="SAM" id="MobiDB-lite"/>
    </source>
</evidence>
<dbReference type="PRINTS" id="PR00071">
    <property type="entry name" value="HMGCOARDTASE"/>
</dbReference>
<accession>A0AAI9EFD2</accession>
<dbReference type="Pfam" id="PF00368">
    <property type="entry name" value="HMG-CoA_red"/>
    <property type="match status" value="1"/>
</dbReference>
<dbReference type="AlphaFoldDB" id="A0AAI9EFD2"/>
<dbReference type="Proteomes" id="UP001296104">
    <property type="component" value="Unassembled WGS sequence"/>
</dbReference>
<dbReference type="InterPro" id="IPR023074">
    <property type="entry name" value="HMG_CoA_Rdtase_cat_sf"/>
</dbReference>
<dbReference type="GO" id="GO:0008299">
    <property type="term" value="P:isoprenoid biosynthetic process"/>
    <property type="evidence" value="ECO:0007669"/>
    <property type="project" value="InterPro"/>
</dbReference>
<name>A0AAI9EFD2_9PEZI</name>
<dbReference type="SUPFAM" id="SSF56542">
    <property type="entry name" value="Substrate-binding domain of HMG-CoA reductase"/>
    <property type="match status" value="1"/>
</dbReference>
<dbReference type="InterPro" id="IPR009023">
    <property type="entry name" value="HMG_CoA_Rdtase_NAD(P)-bd_sf"/>
</dbReference>
<evidence type="ECO:0000256" key="2">
    <source>
        <dbReference type="ARBA" id="ARBA00012999"/>
    </source>
</evidence>
<dbReference type="InterPro" id="IPR023076">
    <property type="entry name" value="HMG_CoA_Rdtase_CS"/>
</dbReference>
<dbReference type="EC" id="1.1.1.34" evidence="2"/>
<feature type="compositionally biased region" description="Polar residues" evidence="5">
    <location>
        <begin position="10"/>
        <end position="23"/>
    </location>
</feature>
<reference evidence="6" key="1">
    <citation type="submission" date="2023-11" db="EMBL/GenBank/DDBJ databases">
        <authorList>
            <person name="Alioto T."/>
            <person name="Alioto T."/>
            <person name="Gomez Garrido J."/>
        </authorList>
    </citation>
    <scope>NUCLEOTIDE SEQUENCE</scope>
</reference>
<dbReference type="Gene3D" id="3.30.70.420">
    <property type="entry name" value="Hydroxymethylglutaryl-CoA reductase, class I/II, NAD/NADP-binding domain"/>
    <property type="match status" value="1"/>
</dbReference>
<evidence type="ECO:0000256" key="1">
    <source>
        <dbReference type="ARBA" id="ARBA00007661"/>
    </source>
</evidence>
<keyword evidence="4" id="KW-0560">Oxidoreductase</keyword>
<dbReference type="PANTHER" id="PTHR10572">
    <property type="entry name" value="3-HYDROXY-3-METHYLGLUTARYL-COENZYME A REDUCTASE"/>
    <property type="match status" value="1"/>
</dbReference>
<dbReference type="InterPro" id="IPR002202">
    <property type="entry name" value="HMG_CoA_Rdtase"/>
</dbReference>
<dbReference type="CDD" id="cd00643">
    <property type="entry name" value="HMG-CoA_reductase_classI"/>
    <property type="match status" value="1"/>
</dbReference>
<dbReference type="InterPro" id="IPR004554">
    <property type="entry name" value="HMG_CoA_Rdtase_eu_arc"/>
</dbReference>
<dbReference type="PROSITE" id="PS50065">
    <property type="entry name" value="HMG_COA_REDUCTASE_4"/>
    <property type="match status" value="1"/>
</dbReference>
<keyword evidence="3" id="KW-0521">NADP</keyword>
<gene>
    <name evidence="6" type="ORF">LECACI_7A009531</name>
</gene>
<evidence type="ECO:0000313" key="7">
    <source>
        <dbReference type="Proteomes" id="UP001296104"/>
    </source>
</evidence>
<dbReference type="GO" id="GO:0015936">
    <property type="term" value="P:coenzyme A metabolic process"/>
    <property type="evidence" value="ECO:0007669"/>
    <property type="project" value="InterPro"/>
</dbReference>
<sequence>MQSPGEPRQRSQPTTSIIAQEQQNAAQSLTQRLDLLQRMPSTVEKQDDTQAVRVENCVGFAQTPLGLAGPLTINGQNQHGTFHAPLATLEATLVASCSRGCKTLQQNGGVSAAVLEEGMSRAPIFRFKDVPDALAFYQAFPRFHDELKRNAEATSKRVALVSITPHLIGACVHVRFAYTCGAAAGQNMTTIATHAACNKFLKEHKAEFKIEGFMIEGQMASDKKLSWGNVSNPRGVRTVAWAELSDQACREVLGNAASNIFGTYLHGVQAGIRNGMAGYNINVANILAAIFIATGQDAASVLEAGWAQLTMEFNDKTGVLTVFVFFPSLPVGSVGGGTGLNTQREALELINCYGEGKKWRLAETVAAFALALEISTLGAIANDTFSQSHHRLARL</sequence>
<dbReference type="SUPFAM" id="SSF55035">
    <property type="entry name" value="NAD-binding domain of HMG-CoA reductase"/>
    <property type="match status" value="1"/>
</dbReference>
<comment type="caution">
    <text evidence="6">The sequence shown here is derived from an EMBL/GenBank/DDBJ whole genome shotgun (WGS) entry which is preliminary data.</text>
</comment>
<dbReference type="Gene3D" id="3.90.770.10">
    <property type="entry name" value="3-hydroxy-3-methylglutaryl-coenzyme A Reductase, Chain A, domain 2"/>
    <property type="match status" value="1"/>
</dbReference>
<dbReference type="PANTHER" id="PTHR10572:SF24">
    <property type="entry name" value="3-HYDROXY-3-METHYLGLUTARYL-COENZYME A REDUCTASE"/>
    <property type="match status" value="1"/>
</dbReference>
<dbReference type="EMBL" id="CAVMBE010000115">
    <property type="protein sequence ID" value="CAK4034373.1"/>
    <property type="molecule type" value="Genomic_DNA"/>
</dbReference>